<dbReference type="AlphaFoldDB" id="A0A438I0W3"/>
<comment type="caution">
    <text evidence="1">The sequence shown here is derived from an EMBL/GenBank/DDBJ whole genome shotgun (WGS) entry which is preliminary data.</text>
</comment>
<name>A0A438I0W3_VITVI</name>
<accession>A0A438I0W3</accession>
<reference evidence="1 2" key="1">
    <citation type="journal article" date="2018" name="PLoS Genet.">
        <title>Population sequencing reveals clonal diversity and ancestral inbreeding in the grapevine cultivar Chardonnay.</title>
        <authorList>
            <person name="Roach M.J."/>
            <person name="Johnson D.L."/>
            <person name="Bohlmann J."/>
            <person name="van Vuuren H.J."/>
            <person name="Jones S.J."/>
            <person name="Pretorius I.S."/>
            <person name="Schmidt S.A."/>
            <person name="Borneman A.R."/>
        </authorList>
    </citation>
    <scope>NUCLEOTIDE SEQUENCE [LARGE SCALE GENOMIC DNA]</scope>
    <source>
        <strain evidence="2">cv. Chardonnay</strain>
        <tissue evidence="1">Leaf</tissue>
    </source>
</reference>
<dbReference type="Proteomes" id="UP000288805">
    <property type="component" value="Unassembled WGS sequence"/>
</dbReference>
<evidence type="ECO:0000313" key="2">
    <source>
        <dbReference type="Proteomes" id="UP000288805"/>
    </source>
</evidence>
<dbReference type="EMBL" id="QGNW01000156">
    <property type="protein sequence ID" value="RVW90312.1"/>
    <property type="molecule type" value="Genomic_DNA"/>
</dbReference>
<organism evidence="1 2">
    <name type="scientific">Vitis vinifera</name>
    <name type="common">Grape</name>
    <dbReference type="NCBI Taxonomy" id="29760"/>
    <lineage>
        <taxon>Eukaryota</taxon>
        <taxon>Viridiplantae</taxon>
        <taxon>Streptophyta</taxon>
        <taxon>Embryophyta</taxon>
        <taxon>Tracheophyta</taxon>
        <taxon>Spermatophyta</taxon>
        <taxon>Magnoliopsida</taxon>
        <taxon>eudicotyledons</taxon>
        <taxon>Gunneridae</taxon>
        <taxon>Pentapetalae</taxon>
        <taxon>rosids</taxon>
        <taxon>Vitales</taxon>
        <taxon>Vitaceae</taxon>
        <taxon>Viteae</taxon>
        <taxon>Vitis</taxon>
    </lineage>
</organism>
<proteinExistence type="predicted"/>
<gene>
    <name evidence="1" type="ORF">CK203_036740</name>
</gene>
<sequence length="114" mass="13181">MDYTHHREELLSMGFKKEGIEWLLDHLEKASKMDGCLGFNHKYRKNTRVNLLEIKRNPNGRFLQITEFMASGKTTFLAIVTKEAQVIRDGKKKIYVDTLKCSYASMVVEEGPRG</sequence>
<protein>
    <submittedName>
        <fullName evidence="1">Uncharacterized protein</fullName>
    </submittedName>
</protein>
<evidence type="ECO:0000313" key="1">
    <source>
        <dbReference type="EMBL" id="RVW90312.1"/>
    </source>
</evidence>